<protein>
    <recommendedName>
        <fullName evidence="4">TM2 domain protein</fullName>
    </recommendedName>
</protein>
<evidence type="ECO:0008006" key="4">
    <source>
        <dbReference type="Google" id="ProtNLM"/>
    </source>
</evidence>
<evidence type="ECO:0000256" key="1">
    <source>
        <dbReference type="SAM" id="Phobius"/>
    </source>
</evidence>
<accession>A0A166CM03</accession>
<comment type="caution">
    <text evidence="2">The sequence shown here is derived from an EMBL/GenBank/DDBJ whole genome shotgun (WGS) entry which is preliminary data.</text>
</comment>
<dbReference type="EMBL" id="LWMW01000157">
    <property type="protein sequence ID" value="KZX14651.1"/>
    <property type="molecule type" value="Genomic_DNA"/>
</dbReference>
<dbReference type="PATRIC" id="fig|47311.3.peg.2178"/>
<evidence type="ECO:0000313" key="2">
    <source>
        <dbReference type="EMBL" id="KZX14651.1"/>
    </source>
</evidence>
<sequence length="68" mass="7241">MVSPVVGAIASFFIPGLGQYLGGQGGKKAIIFFVIAIILSTIFTLVGFSPVYLLYAIYAAYDAYSNIK</sequence>
<organism evidence="2 3">
    <name type="scientific">Methanobrevibacter cuticularis</name>
    <dbReference type="NCBI Taxonomy" id="47311"/>
    <lineage>
        <taxon>Archaea</taxon>
        <taxon>Methanobacteriati</taxon>
        <taxon>Methanobacteriota</taxon>
        <taxon>Methanomada group</taxon>
        <taxon>Methanobacteria</taxon>
        <taxon>Methanobacteriales</taxon>
        <taxon>Methanobacteriaceae</taxon>
        <taxon>Methanobrevibacter</taxon>
    </lineage>
</organism>
<keyword evidence="3" id="KW-1185">Reference proteome</keyword>
<dbReference type="AlphaFoldDB" id="A0A166CM03"/>
<dbReference type="Proteomes" id="UP000077275">
    <property type="component" value="Unassembled WGS sequence"/>
</dbReference>
<keyword evidence="1" id="KW-0472">Membrane</keyword>
<feature type="transmembrane region" description="Helical" evidence="1">
    <location>
        <begin position="30"/>
        <end position="58"/>
    </location>
</feature>
<dbReference type="RefSeq" id="WP_067260574.1">
    <property type="nucleotide sequence ID" value="NZ_LWMW01000157.1"/>
</dbReference>
<feature type="transmembrane region" description="Helical" evidence="1">
    <location>
        <begin position="6"/>
        <end position="23"/>
    </location>
</feature>
<name>A0A166CM03_9EURY</name>
<reference evidence="2 3" key="1">
    <citation type="submission" date="2016-04" db="EMBL/GenBank/DDBJ databases">
        <title>Genome sequence of Methanobrevibacter cuticularis DSM 11139.</title>
        <authorList>
            <person name="Poehlein A."/>
            <person name="Seedorf H."/>
            <person name="Daniel R."/>
        </authorList>
    </citation>
    <scope>NUCLEOTIDE SEQUENCE [LARGE SCALE GENOMIC DNA]</scope>
    <source>
        <strain evidence="2 3">DSM 11139</strain>
    </source>
</reference>
<gene>
    <name evidence="2" type="ORF">MBCUT_19940</name>
</gene>
<keyword evidence="1" id="KW-1133">Transmembrane helix</keyword>
<proteinExistence type="predicted"/>
<keyword evidence="1" id="KW-0812">Transmembrane</keyword>
<evidence type="ECO:0000313" key="3">
    <source>
        <dbReference type="Proteomes" id="UP000077275"/>
    </source>
</evidence>